<dbReference type="Pfam" id="PF13041">
    <property type="entry name" value="PPR_2"/>
    <property type="match status" value="3"/>
</dbReference>
<feature type="repeat" description="PPR" evidence="2">
    <location>
        <begin position="578"/>
        <end position="612"/>
    </location>
</feature>
<name>A0AAV6NTC1_9ROSI</name>
<feature type="region of interest" description="Disordered" evidence="3">
    <location>
        <begin position="283"/>
        <end position="312"/>
    </location>
</feature>
<evidence type="ECO:0000256" key="2">
    <source>
        <dbReference type="PROSITE-ProRule" id="PRU00708"/>
    </source>
</evidence>
<gene>
    <name evidence="5" type="ORF">SDJN03_07781</name>
</gene>
<dbReference type="PANTHER" id="PTHR47939:SF13">
    <property type="entry name" value="OS03G0201400 PROTEIN"/>
    <property type="match status" value="1"/>
</dbReference>
<evidence type="ECO:0000313" key="6">
    <source>
        <dbReference type="Proteomes" id="UP000685013"/>
    </source>
</evidence>
<dbReference type="NCBIfam" id="TIGR00756">
    <property type="entry name" value="PPR"/>
    <property type="match status" value="6"/>
</dbReference>
<feature type="region of interest" description="Disordered" evidence="3">
    <location>
        <begin position="328"/>
        <end position="348"/>
    </location>
</feature>
<evidence type="ECO:0000256" key="1">
    <source>
        <dbReference type="ARBA" id="ARBA00022737"/>
    </source>
</evidence>
<dbReference type="PANTHER" id="PTHR47939">
    <property type="entry name" value="MEMBRANE-ASSOCIATED SALT-INDUCIBLE PROTEIN-LIKE"/>
    <property type="match status" value="1"/>
</dbReference>
<feature type="domain" description="Serine aminopeptidase S33" evidence="4">
    <location>
        <begin position="71"/>
        <end position="177"/>
    </location>
</feature>
<protein>
    <submittedName>
        <fullName evidence="5">Pentatricopeptide repeat-containing protein</fullName>
    </submittedName>
</protein>
<feature type="repeat" description="PPR" evidence="2">
    <location>
        <begin position="684"/>
        <end position="718"/>
    </location>
</feature>
<dbReference type="PROSITE" id="PS51375">
    <property type="entry name" value="PPR"/>
    <property type="match status" value="9"/>
</dbReference>
<feature type="repeat" description="PPR" evidence="2">
    <location>
        <begin position="825"/>
        <end position="855"/>
    </location>
</feature>
<feature type="compositionally biased region" description="Basic and acidic residues" evidence="3">
    <location>
        <begin position="286"/>
        <end position="312"/>
    </location>
</feature>
<feature type="repeat" description="PPR" evidence="2">
    <location>
        <begin position="649"/>
        <end position="683"/>
    </location>
</feature>
<comment type="caution">
    <text evidence="5">The sequence shown here is derived from an EMBL/GenBank/DDBJ whole genome shotgun (WGS) entry which is preliminary data.</text>
</comment>
<proteinExistence type="predicted"/>
<dbReference type="InterPro" id="IPR002885">
    <property type="entry name" value="PPR_rpt"/>
</dbReference>
<feature type="repeat" description="PPR" evidence="2">
    <location>
        <begin position="861"/>
        <end position="895"/>
    </location>
</feature>
<evidence type="ECO:0000313" key="5">
    <source>
        <dbReference type="EMBL" id="KAG6602548.1"/>
    </source>
</evidence>
<dbReference type="Pfam" id="PF01535">
    <property type="entry name" value="PPR"/>
    <property type="match status" value="4"/>
</dbReference>
<dbReference type="Proteomes" id="UP000685013">
    <property type="component" value="Chromosome 4"/>
</dbReference>
<feature type="non-terminal residue" evidence="5">
    <location>
        <position position="1"/>
    </location>
</feature>
<reference evidence="5 6" key="1">
    <citation type="journal article" date="2021" name="Hortic Res">
        <title>The domestication of Cucurbita argyrosperma as revealed by the genome of its wild relative.</title>
        <authorList>
            <person name="Barrera-Redondo J."/>
            <person name="Sanchez-de la Vega G."/>
            <person name="Aguirre-Liguori J.A."/>
            <person name="Castellanos-Morales G."/>
            <person name="Gutierrez-Guerrero Y.T."/>
            <person name="Aguirre-Dugua X."/>
            <person name="Aguirre-Planter E."/>
            <person name="Tenaillon M.I."/>
            <person name="Lira-Saade R."/>
            <person name="Eguiarte L.E."/>
        </authorList>
    </citation>
    <scope>NUCLEOTIDE SEQUENCE [LARGE SCALE GENOMIC DNA]</scope>
    <source>
        <strain evidence="5">JBR-2021</strain>
    </source>
</reference>
<feature type="repeat" description="PPR" evidence="2">
    <location>
        <begin position="789"/>
        <end position="819"/>
    </location>
</feature>
<accession>A0AAV6NTC1</accession>
<keyword evidence="6" id="KW-1185">Reference proteome</keyword>
<dbReference type="InterPro" id="IPR022742">
    <property type="entry name" value="Hydrolase_4"/>
</dbReference>
<feature type="compositionally biased region" description="Basic and acidic residues" evidence="3">
    <location>
        <begin position="328"/>
        <end position="341"/>
    </location>
</feature>
<feature type="repeat" description="PPR" evidence="2">
    <location>
        <begin position="754"/>
        <end position="788"/>
    </location>
</feature>
<dbReference type="Pfam" id="PF12146">
    <property type="entry name" value="Hydrolase_4"/>
    <property type="match status" value="1"/>
</dbReference>
<feature type="repeat" description="PPR" evidence="2">
    <location>
        <begin position="719"/>
        <end position="753"/>
    </location>
</feature>
<sequence>MGAVTSSMAAKFAFFPPNPPSYKVEEVEEGSGKLAMTEVVARGNVDVLKLSTKRGNQVVALYVKNSSATLTLLYSHGNAADLGQMYDLFVELSVHLRVNLMGYDYSGYGQSTGKPSEQNTYADIEAVYRCLVERYGAKEEDVILYGQSVGSGPTLDLATHLPNLRAIVLHSPILSGVRVMYPVKRTFWFDIYKNIDKIPLVNCPVLVIHGTADDVVDWSHGKQLWDLCKEKYEPLWIKGGNHCDLELFPQYIRHLKKFISAIEKSHLRSGVLGQVTNQLDIPRNSTDFREKSRPSSDQREKTRMSVDQRDKPRISTDCREKVKVANDNGDRSRKMLDRPEKVATGVDQPEKARNSIDRFGDMVRSVGLCNIDCFKPTATHRAFFSLLARAAIVILLLRKEAEEEHLGSLIWNDSSWIVNLLVLFICAHKHFHGIPELKSCIRRRITHGGNEASMSSMSIPRLNFVVRSTKALEFRTCEEVEAIRLVIDEGVEESSREWKLPPWGEVKNQDESIFQSEDVNQSEVLEGEGLVSDRKVYFLEETDEVMLSKRILILSRKNKVRSAMELFRSMHLAGLLPSFHASNSLLACLLRNGLFDDGLRIFEFMKSNKLSTGHTYSLILKAVADTHGFLSALEMFRTWEHKYDLKQFDAIVYNTMISVCGKENNWVEAERIWRLMEANGCSATHLTYSLLVSMYVRCNQNELAIDIYVKMVQNDLKPANDTMQAIIGASSREGRWDFALRVFQDMLKCGLEPNSVAFNALINSLGKANEVTLAFSIYNRMKSMGHSPDVYTWKALLGALYKANRYNDAIRLFEFVKREEKAQLNIHIYNTILLSCSKLGLWDRALQILWEMEAASGLLVSASSYNIVISACEMAKKPEIALRVYERMIHQKLTPDTFTLLSLIRSCIWGSLWDEVELLLSKSAHDASVYNAVIQGMCLRGKTDLAKKLYTKMREIGIQPDGKTRALMLQTLPKDRAGLKNRLASRFKKRHRHYHHSDLLYVRLGRRSDSANGTKSRGDWETNHCDWRFIESSLMGL</sequence>
<evidence type="ECO:0000259" key="4">
    <source>
        <dbReference type="Pfam" id="PF12146"/>
    </source>
</evidence>
<dbReference type="EMBL" id="JAGKQH010000004">
    <property type="protein sequence ID" value="KAG6602548.1"/>
    <property type="molecule type" value="Genomic_DNA"/>
</dbReference>
<keyword evidence="1" id="KW-0677">Repeat</keyword>
<dbReference type="InterPro" id="IPR050667">
    <property type="entry name" value="PPR-containing_protein"/>
</dbReference>
<evidence type="ECO:0000256" key="3">
    <source>
        <dbReference type="SAM" id="MobiDB-lite"/>
    </source>
</evidence>
<feature type="repeat" description="PPR" evidence="2">
    <location>
        <begin position="926"/>
        <end position="960"/>
    </location>
</feature>
<organism evidence="5 6">
    <name type="scientific">Cucurbita argyrosperma subsp. sororia</name>
    <dbReference type="NCBI Taxonomy" id="37648"/>
    <lineage>
        <taxon>Eukaryota</taxon>
        <taxon>Viridiplantae</taxon>
        <taxon>Streptophyta</taxon>
        <taxon>Embryophyta</taxon>
        <taxon>Tracheophyta</taxon>
        <taxon>Spermatophyta</taxon>
        <taxon>Magnoliopsida</taxon>
        <taxon>eudicotyledons</taxon>
        <taxon>Gunneridae</taxon>
        <taxon>Pentapetalae</taxon>
        <taxon>rosids</taxon>
        <taxon>fabids</taxon>
        <taxon>Cucurbitales</taxon>
        <taxon>Cucurbitaceae</taxon>
        <taxon>Cucurbiteae</taxon>
        <taxon>Cucurbita</taxon>
    </lineage>
</organism>
<dbReference type="AlphaFoldDB" id="A0AAV6NTC1"/>